<gene>
    <name evidence="1" type="ORF">PMEA_00002980</name>
</gene>
<evidence type="ECO:0000313" key="2">
    <source>
        <dbReference type="Proteomes" id="UP001159428"/>
    </source>
</evidence>
<sequence>LQRISVKSKVGIIEEDILVVCSNSCEGSPKNGIISNGYSLVPWKEKICV</sequence>
<dbReference type="EMBL" id="CALNXJ010000011">
    <property type="protein sequence ID" value="CAH3107862.1"/>
    <property type="molecule type" value="Genomic_DNA"/>
</dbReference>
<feature type="non-terminal residue" evidence="1">
    <location>
        <position position="1"/>
    </location>
</feature>
<name>A0AAU9WCZ7_9CNID</name>
<protein>
    <submittedName>
        <fullName evidence="1">Uncharacterized protein</fullName>
    </submittedName>
</protein>
<dbReference type="Proteomes" id="UP001159428">
    <property type="component" value="Unassembled WGS sequence"/>
</dbReference>
<accession>A0AAU9WCZ7</accession>
<evidence type="ECO:0000313" key="1">
    <source>
        <dbReference type="EMBL" id="CAH3107862.1"/>
    </source>
</evidence>
<comment type="caution">
    <text evidence="1">The sequence shown here is derived from an EMBL/GenBank/DDBJ whole genome shotgun (WGS) entry which is preliminary data.</text>
</comment>
<organism evidence="1 2">
    <name type="scientific">Pocillopora meandrina</name>
    <dbReference type="NCBI Taxonomy" id="46732"/>
    <lineage>
        <taxon>Eukaryota</taxon>
        <taxon>Metazoa</taxon>
        <taxon>Cnidaria</taxon>
        <taxon>Anthozoa</taxon>
        <taxon>Hexacorallia</taxon>
        <taxon>Scleractinia</taxon>
        <taxon>Astrocoeniina</taxon>
        <taxon>Pocilloporidae</taxon>
        <taxon>Pocillopora</taxon>
    </lineage>
</organism>
<keyword evidence="2" id="KW-1185">Reference proteome</keyword>
<dbReference type="AlphaFoldDB" id="A0AAU9WCZ7"/>
<reference evidence="1 2" key="1">
    <citation type="submission" date="2022-05" db="EMBL/GenBank/DDBJ databases">
        <authorList>
            <consortium name="Genoscope - CEA"/>
            <person name="William W."/>
        </authorList>
    </citation>
    <scope>NUCLEOTIDE SEQUENCE [LARGE SCALE GENOMIC DNA]</scope>
</reference>
<proteinExistence type="predicted"/>